<evidence type="ECO:0000256" key="10">
    <source>
        <dbReference type="ARBA" id="ARBA00093678"/>
    </source>
</evidence>
<keyword evidence="4" id="KW-0808">Transferase</keyword>
<feature type="transmembrane region" description="Helical" evidence="11">
    <location>
        <begin position="82"/>
        <end position="98"/>
    </location>
</feature>
<evidence type="ECO:0000313" key="13">
    <source>
        <dbReference type="Proteomes" id="UP000075883"/>
    </source>
</evidence>
<dbReference type="GO" id="GO:0006661">
    <property type="term" value="P:phosphatidylinositol biosynthetic process"/>
    <property type="evidence" value="ECO:0007669"/>
    <property type="project" value="TreeGrafter"/>
</dbReference>
<organism evidence="12 13">
    <name type="scientific">Anopheles culicifacies</name>
    <dbReference type="NCBI Taxonomy" id="139723"/>
    <lineage>
        <taxon>Eukaryota</taxon>
        <taxon>Metazoa</taxon>
        <taxon>Ecdysozoa</taxon>
        <taxon>Arthropoda</taxon>
        <taxon>Hexapoda</taxon>
        <taxon>Insecta</taxon>
        <taxon>Pterygota</taxon>
        <taxon>Neoptera</taxon>
        <taxon>Endopterygota</taxon>
        <taxon>Diptera</taxon>
        <taxon>Nematocera</taxon>
        <taxon>Culicoidea</taxon>
        <taxon>Culicidae</taxon>
        <taxon>Anophelinae</taxon>
        <taxon>Anopheles</taxon>
        <taxon>culicifacies species complex</taxon>
    </lineage>
</organism>
<keyword evidence="6 11" id="KW-1133">Transmembrane helix</keyword>
<evidence type="ECO:0000256" key="9">
    <source>
        <dbReference type="ARBA" id="ARBA00025707"/>
    </source>
</evidence>
<keyword evidence="5 11" id="KW-0812">Transmembrane</keyword>
<evidence type="ECO:0000256" key="2">
    <source>
        <dbReference type="ARBA" id="ARBA00005074"/>
    </source>
</evidence>
<evidence type="ECO:0000256" key="8">
    <source>
        <dbReference type="ARBA" id="ARBA00023315"/>
    </source>
</evidence>
<dbReference type="InterPro" id="IPR049941">
    <property type="entry name" value="LPLAT_7/PORCN-like"/>
</dbReference>
<feature type="transmembrane region" description="Helical" evidence="11">
    <location>
        <begin position="521"/>
        <end position="540"/>
    </location>
</feature>
<proteinExistence type="inferred from homology"/>
<name>A0A182MWK4_9DIPT</name>
<reference evidence="12" key="2">
    <citation type="submission" date="2020-05" db="UniProtKB">
        <authorList>
            <consortium name="EnsemblMetazoa"/>
        </authorList>
    </citation>
    <scope>IDENTIFICATION</scope>
    <source>
        <strain evidence="12">A-37</strain>
    </source>
</reference>
<comment type="pathway">
    <text evidence="9">Phospholipid metabolism.</text>
</comment>
<dbReference type="GO" id="GO:0030258">
    <property type="term" value="P:lipid modification"/>
    <property type="evidence" value="ECO:0007669"/>
    <property type="project" value="TreeGrafter"/>
</dbReference>
<comment type="subcellular location">
    <subcellularLocation>
        <location evidence="1">Membrane</location>
        <topology evidence="1">Multi-pass membrane protein</topology>
    </subcellularLocation>
</comment>
<dbReference type="PANTHER" id="PTHR13906">
    <property type="entry name" value="PORCUPINE"/>
    <property type="match status" value="1"/>
</dbReference>
<evidence type="ECO:0000313" key="12">
    <source>
        <dbReference type="EnsemblMetazoa" id="ACUA028036-PA"/>
    </source>
</evidence>
<accession>A0A182MWK4</accession>
<dbReference type="GO" id="GO:0016020">
    <property type="term" value="C:membrane"/>
    <property type="evidence" value="ECO:0007669"/>
    <property type="project" value="UniProtKB-SubCell"/>
</dbReference>
<dbReference type="VEuPathDB" id="VectorBase:ACUA028036"/>
<feature type="transmembrane region" description="Helical" evidence="11">
    <location>
        <begin position="445"/>
        <end position="465"/>
    </location>
</feature>
<feature type="transmembrane region" description="Helical" evidence="11">
    <location>
        <begin position="486"/>
        <end position="509"/>
    </location>
</feature>
<comment type="pathway">
    <text evidence="2">Lipid metabolism; phospholipid metabolism.</text>
</comment>
<keyword evidence="13" id="KW-1185">Reference proteome</keyword>
<keyword evidence="8" id="KW-0012">Acyltransferase</keyword>
<evidence type="ECO:0000256" key="1">
    <source>
        <dbReference type="ARBA" id="ARBA00004141"/>
    </source>
</evidence>
<feature type="transmembrane region" description="Helical" evidence="11">
    <location>
        <begin position="292"/>
        <end position="310"/>
    </location>
</feature>
<feature type="transmembrane region" description="Helical" evidence="11">
    <location>
        <begin position="181"/>
        <end position="201"/>
    </location>
</feature>
<evidence type="ECO:0000256" key="11">
    <source>
        <dbReference type="SAM" id="Phobius"/>
    </source>
</evidence>
<evidence type="ECO:0000256" key="7">
    <source>
        <dbReference type="ARBA" id="ARBA00023136"/>
    </source>
</evidence>
<evidence type="ECO:0000256" key="6">
    <source>
        <dbReference type="ARBA" id="ARBA00022989"/>
    </source>
</evidence>
<evidence type="ECO:0000256" key="5">
    <source>
        <dbReference type="ARBA" id="ARBA00022692"/>
    </source>
</evidence>
<dbReference type="EMBL" id="AXCM01001556">
    <property type="status" value="NOT_ANNOTATED_CDS"/>
    <property type="molecule type" value="Genomic_DNA"/>
</dbReference>
<dbReference type="AlphaFoldDB" id="A0A182MWK4"/>
<dbReference type="PANTHER" id="PTHR13906:SF16">
    <property type="entry name" value="LYSOPHOSPHOLIPID ACYLTRANSFERASE 7"/>
    <property type="match status" value="1"/>
</dbReference>
<dbReference type="InterPro" id="IPR004299">
    <property type="entry name" value="MBOAT_fam"/>
</dbReference>
<keyword evidence="7 11" id="KW-0472">Membrane</keyword>
<comment type="similarity">
    <text evidence="3">Belongs to the membrane-bound acyltransferase family.</text>
</comment>
<feature type="transmembrane region" description="Helical" evidence="11">
    <location>
        <begin position="148"/>
        <end position="169"/>
    </location>
</feature>
<dbReference type="GO" id="GO:0071617">
    <property type="term" value="F:lysophospholipid acyltransferase activity"/>
    <property type="evidence" value="ECO:0007669"/>
    <property type="project" value="TreeGrafter"/>
</dbReference>
<evidence type="ECO:0000256" key="3">
    <source>
        <dbReference type="ARBA" id="ARBA00010323"/>
    </source>
</evidence>
<dbReference type="Proteomes" id="UP000075883">
    <property type="component" value="Unassembled WGS sequence"/>
</dbReference>
<dbReference type="GO" id="GO:0044233">
    <property type="term" value="C:mitochondria-associated endoplasmic reticulum membrane contact site"/>
    <property type="evidence" value="ECO:0007669"/>
    <property type="project" value="TreeGrafter"/>
</dbReference>
<protein>
    <recommendedName>
        <fullName evidence="10">Lysophospholipid acyltransferase 7</fullName>
    </recommendedName>
</protein>
<reference evidence="13" key="1">
    <citation type="submission" date="2013-09" db="EMBL/GenBank/DDBJ databases">
        <title>The Genome Sequence of Anopheles culicifacies species A.</title>
        <authorList>
            <consortium name="The Broad Institute Genomics Platform"/>
            <person name="Neafsey D.E."/>
            <person name="Besansky N."/>
            <person name="Howell P."/>
            <person name="Walton C."/>
            <person name="Young S.K."/>
            <person name="Zeng Q."/>
            <person name="Gargeya S."/>
            <person name="Fitzgerald M."/>
            <person name="Haas B."/>
            <person name="Abouelleil A."/>
            <person name="Allen A.W."/>
            <person name="Alvarado L."/>
            <person name="Arachchi H.M."/>
            <person name="Berlin A.M."/>
            <person name="Chapman S.B."/>
            <person name="Gainer-Dewar J."/>
            <person name="Goldberg J."/>
            <person name="Griggs A."/>
            <person name="Gujja S."/>
            <person name="Hansen M."/>
            <person name="Howarth C."/>
            <person name="Imamovic A."/>
            <person name="Ireland A."/>
            <person name="Larimer J."/>
            <person name="McCowan C."/>
            <person name="Murphy C."/>
            <person name="Pearson M."/>
            <person name="Poon T.W."/>
            <person name="Priest M."/>
            <person name="Roberts A."/>
            <person name="Saif S."/>
            <person name="Shea T."/>
            <person name="Sisk P."/>
            <person name="Sykes S."/>
            <person name="Wortman J."/>
            <person name="Nusbaum C."/>
            <person name="Birren B."/>
        </authorList>
    </citation>
    <scope>NUCLEOTIDE SEQUENCE [LARGE SCALE GENOMIC DNA]</scope>
    <source>
        <strain evidence="13">A-37</strain>
    </source>
</reference>
<dbReference type="EnsemblMetazoa" id="ACUA028036-RA">
    <property type="protein sequence ID" value="ACUA028036-PA"/>
    <property type="gene ID" value="ACUA028036"/>
</dbReference>
<feature type="transmembrane region" description="Helical" evidence="11">
    <location>
        <begin position="110"/>
        <end position="136"/>
    </location>
</feature>
<sequence>MADVAFWCVYHIFTAELPGYGKRAEVFFWQDLSLFGICDGITSQQRFTFLLWDLPPRGSKVPIVADVAWCIRRFGYTMKDDIIYLVLLASCIGFGQIYRKFTDPEQKKLIGTGFGLLVVLSVSGFHMLHMLFCYLVSALLIIYASRKICHLACFGFMFGYLFFFRSLSLLGYDSPPGHTNMIQMILTLKLVGLAFEVNNAYTKAKTIDDPKKASIETDKKAQTAMPSAPGLNDADRALLKLDMLDIFHYSFNYVGILTGPYITFKTYRDAIYLPFSGKADCVGATLEKMKVIPLYAGLFLLVSYIWPLGYATSEEFYEERSFFYRLMYVWPTFFIFRMRIYTGILLSECVCTMAGVGAYPKLCASKPGHGPSNEDYSAVGSPSSSIEYDFETVRNIDVINTERCWTFREAMKYWNMCVQYWMAMYVYKRFPSKKYRTLATLAVSAIWHGVYAGYYFCICGAPFYLPIEDLYVKLFIKDATGQKRTVLNVLCWISKFFAFSYLGIAFLLLTVDKIWYYYSSVYYIGYILWIVLYGVGVLIANQRKAKAKKEAKLQQQHAGKQD</sequence>
<evidence type="ECO:0000256" key="4">
    <source>
        <dbReference type="ARBA" id="ARBA00022679"/>
    </source>
</evidence>
<dbReference type="STRING" id="139723.A0A182MWK4"/>
<dbReference type="Pfam" id="PF03062">
    <property type="entry name" value="MBOAT"/>
    <property type="match status" value="1"/>
</dbReference>